<proteinExistence type="inferred from homology"/>
<evidence type="ECO:0000256" key="9">
    <source>
        <dbReference type="ARBA" id="ARBA00047870"/>
    </source>
</evidence>
<dbReference type="GO" id="GO:0032259">
    <property type="term" value="P:methylation"/>
    <property type="evidence" value="ECO:0007669"/>
    <property type="project" value="UniProtKB-KW"/>
</dbReference>
<evidence type="ECO:0000313" key="11">
    <source>
        <dbReference type="Proteomes" id="UP001302812"/>
    </source>
</evidence>
<evidence type="ECO:0000256" key="1">
    <source>
        <dbReference type="ARBA" id="ARBA00004123"/>
    </source>
</evidence>
<keyword evidence="11" id="KW-1185">Reference proteome</keyword>
<dbReference type="InterPro" id="IPR029063">
    <property type="entry name" value="SAM-dependent_MTases_sf"/>
</dbReference>
<keyword evidence="5" id="KW-0805">Transcription regulation</keyword>
<sequence length="311" mass="36356">MEGQPYRNHNGPVPSPHSRTYQEVYIENGRWYGTFRKGKYMFPIDQVELERLDIFHKIFHVARKDVLHNAPLHNQETPRILDLGCGTGIWGIDMADKYPGGTHVGLDLNYIQPEFNIHFIQRDIEMTWQDLEPGSWDLIHMRTLNGSISNWPKVYAEAYRHLKPYHGHIEQVEIDWYPRCDDGTLPRDAYVSQWANELMDAMDGFGRPLRMDSNLTRQRLEEAGFVDVKEEVIRMPLNRWPSDAHAREIGRWFNLGFRQSIQPLSLAPLTRGHNRTLAQVNELVEKIGTEVFSLNQHAYCTLHIFTARKPR</sequence>
<keyword evidence="6" id="KW-0804">Transcription</keyword>
<evidence type="ECO:0000256" key="7">
    <source>
        <dbReference type="ARBA" id="ARBA00023242"/>
    </source>
</evidence>
<evidence type="ECO:0000313" key="10">
    <source>
        <dbReference type="EMBL" id="KAK4112013.1"/>
    </source>
</evidence>
<evidence type="ECO:0000256" key="5">
    <source>
        <dbReference type="ARBA" id="ARBA00023015"/>
    </source>
</evidence>
<keyword evidence="7" id="KW-0539">Nucleus</keyword>
<protein>
    <submittedName>
        <fullName evidence="10">S-adenosyl-L-methionine-dependent methyltransferase</fullName>
    </submittedName>
</protein>
<accession>A0AAN6YS10</accession>
<comment type="similarity">
    <text evidence="8">Belongs to the methyltransferase superfamily. LaeA methyltransferase family.</text>
</comment>
<comment type="catalytic activity">
    <reaction evidence="9">
        <text>L-methionyl-[protein] + S-adenosyl-L-methionine = S-methyl-L-methionyl-[protein] + S-adenosyl-L-homocysteine</text>
        <dbReference type="Rhea" id="RHEA:60560"/>
        <dbReference type="Rhea" id="RHEA-COMP:12313"/>
        <dbReference type="Rhea" id="RHEA-COMP:15592"/>
        <dbReference type="ChEBI" id="CHEBI:16044"/>
        <dbReference type="ChEBI" id="CHEBI:57856"/>
        <dbReference type="ChEBI" id="CHEBI:59789"/>
        <dbReference type="ChEBI" id="CHEBI:142742"/>
    </reaction>
    <physiologicalReaction direction="left-to-right" evidence="9">
        <dbReference type="Rhea" id="RHEA:60561"/>
    </physiologicalReaction>
</comment>
<dbReference type="AlphaFoldDB" id="A0AAN6YS10"/>
<organism evidence="10 11">
    <name type="scientific">Canariomyces notabilis</name>
    <dbReference type="NCBI Taxonomy" id="2074819"/>
    <lineage>
        <taxon>Eukaryota</taxon>
        <taxon>Fungi</taxon>
        <taxon>Dikarya</taxon>
        <taxon>Ascomycota</taxon>
        <taxon>Pezizomycotina</taxon>
        <taxon>Sordariomycetes</taxon>
        <taxon>Sordariomycetidae</taxon>
        <taxon>Sordariales</taxon>
        <taxon>Chaetomiaceae</taxon>
        <taxon>Canariomyces</taxon>
    </lineage>
</organism>
<keyword evidence="3" id="KW-0808">Transferase</keyword>
<gene>
    <name evidence="10" type="ORF">N656DRAFT_135749</name>
</gene>
<dbReference type="GeneID" id="89932722"/>
<evidence type="ECO:0000256" key="6">
    <source>
        <dbReference type="ARBA" id="ARBA00023163"/>
    </source>
</evidence>
<name>A0AAN6YS10_9PEZI</name>
<dbReference type="EMBL" id="MU853344">
    <property type="protein sequence ID" value="KAK4112013.1"/>
    <property type="molecule type" value="Genomic_DNA"/>
</dbReference>
<reference evidence="10" key="1">
    <citation type="journal article" date="2023" name="Mol. Phylogenet. Evol.">
        <title>Genome-scale phylogeny and comparative genomics of the fungal order Sordariales.</title>
        <authorList>
            <person name="Hensen N."/>
            <person name="Bonometti L."/>
            <person name="Westerberg I."/>
            <person name="Brannstrom I.O."/>
            <person name="Guillou S."/>
            <person name="Cros-Aarteil S."/>
            <person name="Calhoun S."/>
            <person name="Haridas S."/>
            <person name="Kuo A."/>
            <person name="Mondo S."/>
            <person name="Pangilinan J."/>
            <person name="Riley R."/>
            <person name="LaButti K."/>
            <person name="Andreopoulos B."/>
            <person name="Lipzen A."/>
            <person name="Chen C."/>
            <person name="Yan M."/>
            <person name="Daum C."/>
            <person name="Ng V."/>
            <person name="Clum A."/>
            <person name="Steindorff A."/>
            <person name="Ohm R.A."/>
            <person name="Martin F."/>
            <person name="Silar P."/>
            <person name="Natvig D.O."/>
            <person name="Lalanne C."/>
            <person name="Gautier V."/>
            <person name="Ament-Velasquez S.L."/>
            <person name="Kruys A."/>
            <person name="Hutchinson M.I."/>
            <person name="Powell A.J."/>
            <person name="Barry K."/>
            <person name="Miller A.N."/>
            <person name="Grigoriev I.V."/>
            <person name="Debuchy R."/>
            <person name="Gladieux P."/>
            <person name="Hiltunen Thoren M."/>
            <person name="Johannesson H."/>
        </authorList>
    </citation>
    <scope>NUCLEOTIDE SEQUENCE</scope>
    <source>
        <strain evidence="10">CBS 508.74</strain>
    </source>
</reference>
<comment type="caution">
    <text evidence="10">The sequence shown here is derived from an EMBL/GenBank/DDBJ whole genome shotgun (WGS) entry which is preliminary data.</text>
</comment>
<evidence type="ECO:0000256" key="2">
    <source>
        <dbReference type="ARBA" id="ARBA00022603"/>
    </source>
</evidence>
<dbReference type="Proteomes" id="UP001302812">
    <property type="component" value="Unassembled WGS sequence"/>
</dbReference>
<dbReference type="PANTHER" id="PTHR43591:SF30">
    <property type="entry name" value="PROTEIN-METHIONINE METHYLTRANSFERASE LAEA"/>
    <property type="match status" value="1"/>
</dbReference>
<keyword evidence="2 10" id="KW-0489">Methyltransferase</keyword>
<dbReference type="PANTHER" id="PTHR43591">
    <property type="entry name" value="METHYLTRANSFERASE"/>
    <property type="match status" value="1"/>
</dbReference>
<reference evidence="10" key="2">
    <citation type="submission" date="2023-05" db="EMBL/GenBank/DDBJ databases">
        <authorList>
            <consortium name="Lawrence Berkeley National Laboratory"/>
            <person name="Steindorff A."/>
            <person name="Hensen N."/>
            <person name="Bonometti L."/>
            <person name="Westerberg I."/>
            <person name="Brannstrom I.O."/>
            <person name="Guillou S."/>
            <person name="Cros-Aarteil S."/>
            <person name="Calhoun S."/>
            <person name="Haridas S."/>
            <person name="Kuo A."/>
            <person name="Mondo S."/>
            <person name="Pangilinan J."/>
            <person name="Riley R."/>
            <person name="Labutti K."/>
            <person name="Andreopoulos B."/>
            <person name="Lipzen A."/>
            <person name="Chen C."/>
            <person name="Yanf M."/>
            <person name="Daum C."/>
            <person name="Ng V."/>
            <person name="Clum A."/>
            <person name="Ohm R."/>
            <person name="Martin F."/>
            <person name="Silar P."/>
            <person name="Natvig D."/>
            <person name="Lalanne C."/>
            <person name="Gautier V."/>
            <person name="Ament-Velasquez S.L."/>
            <person name="Kruys A."/>
            <person name="Hutchinson M.I."/>
            <person name="Powell A.J."/>
            <person name="Barry K."/>
            <person name="Miller A.N."/>
            <person name="Grigoriev I.V."/>
            <person name="Debuchy R."/>
            <person name="Gladieux P."/>
            <person name="Thoren M.H."/>
            <person name="Johannesson H."/>
        </authorList>
    </citation>
    <scope>NUCLEOTIDE SEQUENCE</scope>
    <source>
        <strain evidence="10">CBS 508.74</strain>
    </source>
</reference>
<dbReference type="GO" id="GO:0008168">
    <property type="term" value="F:methyltransferase activity"/>
    <property type="evidence" value="ECO:0007669"/>
    <property type="project" value="UniProtKB-KW"/>
</dbReference>
<dbReference type="RefSeq" id="XP_064669583.1">
    <property type="nucleotide sequence ID" value="XM_064808599.1"/>
</dbReference>
<dbReference type="GO" id="GO:0005634">
    <property type="term" value="C:nucleus"/>
    <property type="evidence" value="ECO:0007669"/>
    <property type="project" value="UniProtKB-SubCell"/>
</dbReference>
<comment type="subcellular location">
    <subcellularLocation>
        <location evidence="1">Nucleus</location>
    </subcellularLocation>
</comment>
<evidence type="ECO:0000256" key="4">
    <source>
        <dbReference type="ARBA" id="ARBA00022691"/>
    </source>
</evidence>
<evidence type="ECO:0000256" key="8">
    <source>
        <dbReference type="ARBA" id="ARBA00038158"/>
    </source>
</evidence>
<keyword evidence="4" id="KW-0949">S-adenosyl-L-methionine</keyword>
<evidence type="ECO:0000256" key="3">
    <source>
        <dbReference type="ARBA" id="ARBA00022679"/>
    </source>
</evidence>
<dbReference type="Gene3D" id="3.40.50.150">
    <property type="entry name" value="Vaccinia Virus protein VP39"/>
    <property type="match status" value="1"/>
</dbReference>
<dbReference type="Pfam" id="PF13489">
    <property type="entry name" value="Methyltransf_23"/>
    <property type="match status" value="1"/>
</dbReference>
<dbReference type="CDD" id="cd02440">
    <property type="entry name" value="AdoMet_MTases"/>
    <property type="match status" value="1"/>
</dbReference>
<dbReference type="SUPFAM" id="SSF53335">
    <property type="entry name" value="S-adenosyl-L-methionine-dependent methyltransferases"/>
    <property type="match status" value="1"/>
</dbReference>